<gene>
    <name evidence="2" type="ORF">KEC56_00910</name>
</gene>
<dbReference type="InterPro" id="IPR025449">
    <property type="entry name" value="JetB"/>
</dbReference>
<dbReference type="AlphaFoldDB" id="A0A9X1LLR0"/>
<feature type="compositionally biased region" description="Acidic residues" evidence="1">
    <location>
        <begin position="214"/>
        <end position="224"/>
    </location>
</feature>
<proteinExistence type="predicted"/>
<keyword evidence="3" id="KW-1185">Reference proteome</keyword>
<dbReference type="Pfam" id="PF13835">
    <property type="entry name" value="DUF4194"/>
    <property type="match status" value="1"/>
</dbReference>
<evidence type="ECO:0000313" key="2">
    <source>
        <dbReference type="EMBL" id="MCC2028099.1"/>
    </source>
</evidence>
<reference evidence="2" key="1">
    <citation type="submission" date="2021-04" db="EMBL/GenBank/DDBJ databases">
        <title>Microbacterium tenobrionis sp. nov. and Microbacterium allomyrinae sp. nov., isolated from larvae of Tenobrio molitor and Allomyrina dichotoma, respectively.</title>
        <authorList>
            <person name="Lee S.D."/>
        </authorList>
    </citation>
    <scope>NUCLEOTIDE SEQUENCE</scope>
    <source>
        <strain evidence="2">YMB-B2</strain>
    </source>
</reference>
<feature type="region of interest" description="Disordered" evidence="1">
    <location>
        <begin position="1"/>
        <end position="21"/>
    </location>
</feature>
<organism evidence="2 3">
    <name type="scientific">Microbacterium tenebrionis</name>
    <dbReference type="NCBI Taxonomy" id="2830665"/>
    <lineage>
        <taxon>Bacteria</taxon>
        <taxon>Bacillati</taxon>
        <taxon>Actinomycetota</taxon>
        <taxon>Actinomycetes</taxon>
        <taxon>Micrococcales</taxon>
        <taxon>Microbacteriaceae</taxon>
        <taxon>Microbacterium</taxon>
    </lineage>
</organism>
<protein>
    <submittedName>
        <fullName evidence="2">DUF4194 domain-containing protein</fullName>
    </submittedName>
</protein>
<feature type="region of interest" description="Disordered" evidence="1">
    <location>
        <begin position="202"/>
        <end position="224"/>
    </location>
</feature>
<feature type="compositionally biased region" description="Low complexity" evidence="1">
    <location>
        <begin position="1"/>
        <end position="17"/>
    </location>
</feature>
<accession>A0A9X1LLR0</accession>
<name>A0A9X1LLR0_9MICO</name>
<comment type="caution">
    <text evidence="2">The sequence shown here is derived from an EMBL/GenBank/DDBJ whole genome shotgun (WGS) entry which is preliminary data.</text>
</comment>
<evidence type="ECO:0000313" key="3">
    <source>
        <dbReference type="Proteomes" id="UP001139289"/>
    </source>
</evidence>
<dbReference type="EMBL" id="JAGTTM010000001">
    <property type="protein sequence ID" value="MCC2028099.1"/>
    <property type="molecule type" value="Genomic_DNA"/>
</dbReference>
<evidence type="ECO:0000256" key="1">
    <source>
        <dbReference type="SAM" id="MobiDB-lite"/>
    </source>
</evidence>
<sequence length="224" mass="24653">MPETATPEEQPAAEPGAWPGDTGTLSIDARRALLKLIQGPYLSAARAPGPWSALLADESRIRSRLHDLFLDLVLDRDAGFAFVRNAATGEQEAPVAVRSEQLTFIDTAMLLVLRQMLLSGEQDGRVIVGRDDVFEQLAPFRTADRDETDFAKRLNASWLKMRNKLRVVHALSDERVEISPVLRMLVDADQVRTIAAEYERIRAGESAPSAQSGADDEEADDDVA</sequence>
<dbReference type="Proteomes" id="UP001139289">
    <property type="component" value="Unassembled WGS sequence"/>
</dbReference>